<comment type="caution">
    <text evidence="1">The sequence shown here is derived from an EMBL/GenBank/DDBJ whole genome shotgun (WGS) entry which is preliminary data.</text>
</comment>
<dbReference type="AlphaFoldDB" id="A0A8H4ZGZ0"/>
<dbReference type="SUPFAM" id="SSF51197">
    <property type="entry name" value="Clavaminate synthase-like"/>
    <property type="match status" value="1"/>
</dbReference>
<sequence>MMQWVSVPYPLALNTPNSDILRRIDALEAEITQRPTSTISLPGYFSLAIRAPVGIGWIPLSWQNQLKWEQDPMSFKGQARYLVLHPGQTVNLPPGTIHYVFRKLSDPTLITGGEVLTWAGLRRWLCLLKHQELSETEPEVTTDKAGNWVACLIELVKQRREAQDWDNNTGGREELEVGSAIASARKLLTRTR</sequence>
<evidence type="ECO:0000313" key="2">
    <source>
        <dbReference type="Proteomes" id="UP000558688"/>
    </source>
</evidence>
<dbReference type="Proteomes" id="UP000558688">
    <property type="component" value="Unassembled WGS sequence"/>
</dbReference>
<proteinExistence type="predicted"/>
<evidence type="ECO:0000313" key="1">
    <source>
        <dbReference type="EMBL" id="KAF5246032.1"/>
    </source>
</evidence>
<organism evidence="1 2">
    <name type="scientific">Fusarium oxysporum</name>
    <name type="common">Fusarium vascular wilt</name>
    <dbReference type="NCBI Taxonomy" id="5507"/>
    <lineage>
        <taxon>Eukaryota</taxon>
        <taxon>Fungi</taxon>
        <taxon>Dikarya</taxon>
        <taxon>Ascomycota</taxon>
        <taxon>Pezizomycotina</taxon>
        <taxon>Sordariomycetes</taxon>
        <taxon>Hypocreomycetidae</taxon>
        <taxon>Hypocreales</taxon>
        <taxon>Nectriaceae</taxon>
        <taxon>Fusarium</taxon>
        <taxon>Fusarium oxysporum species complex</taxon>
    </lineage>
</organism>
<dbReference type="EMBL" id="JAAFOW010003873">
    <property type="protein sequence ID" value="KAF5246032.1"/>
    <property type="molecule type" value="Genomic_DNA"/>
</dbReference>
<accession>A0A8H4ZGZ0</accession>
<reference evidence="1" key="1">
    <citation type="submission" date="2020-02" db="EMBL/GenBank/DDBJ databases">
        <title>Identification and distribution of gene clusters putatively required for synthesis of sphingolipid metabolism inhibitors in phylogenetically diverse species of the filamentous fungus Fusarium.</title>
        <authorList>
            <person name="Kim H.-S."/>
            <person name="Busman M."/>
            <person name="Brown D.W."/>
            <person name="Divon H."/>
            <person name="Uhlig S."/>
            <person name="Proctor R.H."/>
        </authorList>
    </citation>
    <scope>NUCLEOTIDE SEQUENCE [LARGE SCALE GENOMIC DNA]</scope>
    <source>
        <strain evidence="1">NRRL 39464</strain>
    </source>
</reference>
<evidence type="ECO:0008006" key="3">
    <source>
        <dbReference type="Google" id="ProtNLM"/>
    </source>
</evidence>
<gene>
    <name evidence="1" type="ORF">FOXYS1_15180</name>
</gene>
<protein>
    <recommendedName>
        <fullName evidence="3">JmjC domain-containing protein</fullName>
    </recommendedName>
</protein>
<name>A0A8H4ZGZ0_FUSOX</name>